<organism evidence="1 2">
    <name type="scientific">Pseudocohnilembus persalinus</name>
    <name type="common">Ciliate</name>
    <dbReference type="NCBI Taxonomy" id="266149"/>
    <lineage>
        <taxon>Eukaryota</taxon>
        <taxon>Sar</taxon>
        <taxon>Alveolata</taxon>
        <taxon>Ciliophora</taxon>
        <taxon>Intramacronucleata</taxon>
        <taxon>Oligohymenophorea</taxon>
        <taxon>Scuticociliatia</taxon>
        <taxon>Philasterida</taxon>
        <taxon>Pseudocohnilembidae</taxon>
        <taxon>Pseudocohnilembus</taxon>
    </lineage>
</organism>
<gene>
    <name evidence="1" type="ORF">PPERSA_06008</name>
</gene>
<keyword evidence="2" id="KW-1185">Reference proteome</keyword>
<protein>
    <submittedName>
        <fullName evidence="1">Uncharacterized protein</fullName>
    </submittedName>
</protein>
<dbReference type="InParanoid" id="A0A0V0QE93"/>
<dbReference type="AlphaFoldDB" id="A0A0V0QE93"/>
<accession>A0A0V0QE93</accession>
<reference evidence="1 2" key="1">
    <citation type="journal article" date="2015" name="Sci. Rep.">
        <title>Genome of the facultative scuticociliatosis pathogen Pseudocohnilembus persalinus provides insight into its virulence through horizontal gene transfer.</title>
        <authorList>
            <person name="Xiong J."/>
            <person name="Wang G."/>
            <person name="Cheng J."/>
            <person name="Tian M."/>
            <person name="Pan X."/>
            <person name="Warren A."/>
            <person name="Jiang C."/>
            <person name="Yuan D."/>
            <person name="Miao W."/>
        </authorList>
    </citation>
    <scope>NUCLEOTIDE SEQUENCE [LARGE SCALE GENOMIC DNA]</scope>
    <source>
        <strain evidence="1">36N120E</strain>
    </source>
</reference>
<evidence type="ECO:0000313" key="2">
    <source>
        <dbReference type="Proteomes" id="UP000054937"/>
    </source>
</evidence>
<proteinExistence type="predicted"/>
<evidence type="ECO:0000313" key="1">
    <source>
        <dbReference type="EMBL" id="KRX00522.1"/>
    </source>
</evidence>
<sequence>MQQKLTFFYSRYIQQLNVKQIQIIIYDVINKIIRQCQLLDRILLSCQLYLASLSYQVSSTYLSFSFYFEQHLLSINSSSESLQLVHLSGKCTHVLQLQAQSLQYASIPLLYTN</sequence>
<dbReference type="Proteomes" id="UP000054937">
    <property type="component" value="Unassembled WGS sequence"/>
</dbReference>
<comment type="caution">
    <text evidence="1">The sequence shown here is derived from an EMBL/GenBank/DDBJ whole genome shotgun (WGS) entry which is preliminary data.</text>
</comment>
<name>A0A0V0QE93_PSEPJ</name>
<dbReference type="EMBL" id="LDAU01000186">
    <property type="protein sequence ID" value="KRX00522.1"/>
    <property type="molecule type" value="Genomic_DNA"/>
</dbReference>